<keyword evidence="4" id="KW-0732">Signal</keyword>
<evidence type="ECO:0000256" key="3">
    <source>
        <dbReference type="SAM" id="MobiDB-lite"/>
    </source>
</evidence>
<dbReference type="GO" id="GO:1990281">
    <property type="term" value="C:efflux pump complex"/>
    <property type="evidence" value="ECO:0007669"/>
    <property type="project" value="TreeGrafter"/>
</dbReference>
<evidence type="ECO:0000259" key="6">
    <source>
        <dbReference type="Pfam" id="PF25989"/>
    </source>
</evidence>
<sequence>MIALSTVSSTLRRCCALFGKAAMLACAFSTVASADAQMPVTTIVAKRGALTERIEVVGSLAAREEIEVYPAVLGKEVRQILVEAGQHVERGQALAVLDTTEALMLLDKNAVSLLRAHAAVAVESSKIDVATVTEAEARKKLERSRSLQPKGAIADNVLEEDLNAHARAVAELRLARQSLELANADQQLIASERREIELTVQRSTQRAPSSGRILSRKARVGAMTSSSAGPLFVIADDDDIEFVAQVTETSFVRLREGMSAEITLPGRDRAIAGTVRLNAAQLDPKTRSGTVRIELADKAGLVPGVFARGSISVEDRQNVLLPGTAVKSTAAGHNVYVVSDGLVDIRPVHIGSQQGGFVEIVDGIREGEEVVLKSGAFLKAHERVRPVLAATPATRADASTSTQNPLGARLQ</sequence>
<evidence type="ECO:0000256" key="4">
    <source>
        <dbReference type="SAM" id="SignalP"/>
    </source>
</evidence>
<geneLocation type="plasmid" evidence="8">
    <name>II</name>
</geneLocation>
<dbReference type="Pfam" id="PF25989">
    <property type="entry name" value="YknX_C"/>
    <property type="match status" value="1"/>
</dbReference>
<keyword evidence="2" id="KW-0175">Coiled coil</keyword>
<gene>
    <name evidence="7" type="ORF">RG540_PA03850</name>
</gene>
<dbReference type="PANTHER" id="PTHR30469">
    <property type="entry name" value="MULTIDRUG RESISTANCE PROTEIN MDTA"/>
    <property type="match status" value="1"/>
</dbReference>
<dbReference type="Gene3D" id="2.40.420.20">
    <property type="match status" value="1"/>
</dbReference>
<dbReference type="AlphaFoldDB" id="A0A068SXY9"/>
<evidence type="ECO:0000313" key="7">
    <source>
        <dbReference type="EMBL" id="CDN51063.1"/>
    </source>
</evidence>
<protein>
    <submittedName>
        <fullName evidence="7">Efflux transporter, RND family, MFP subunit</fullName>
    </submittedName>
</protein>
<dbReference type="Pfam" id="PF25954">
    <property type="entry name" value="Beta-barrel_RND_2"/>
    <property type="match status" value="1"/>
</dbReference>
<comment type="similarity">
    <text evidence="1">Belongs to the membrane fusion protein (MFP) (TC 8.A.1) family.</text>
</comment>
<dbReference type="PATRIC" id="fig|1028800.3.peg.5001"/>
<feature type="domain" description="YknX-like C-terminal permuted SH3-like" evidence="6">
    <location>
        <begin position="321"/>
        <end position="379"/>
    </location>
</feature>
<evidence type="ECO:0000259" key="5">
    <source>
        <dbReference type="Pfam" id="PF25954"/>
    </source>
</evidence>
<dbReference type="Proteomes" id="UP000028181">
    <property type="component" value="Plasmid pHAMBI540a"/>
</dbReference>
<feature type="coiled-coil region" evidence="2">
    <location>
        <begin position="167"/>
        <end position="194"/>
    </location>
</feature>
<dbReference type="InterPro" id="IPR006143">
    <property type="entry name" value="RND_pump_MFP"/>
</dbReference>
<dbReference type="Gene3D" id="1.10.287.470">
    <property type="entry name" value="Helix hairpin bin"/>
    <property type="match status" value="1"/>
</dbReference>
<dbReference type="Gene3D" id="2.40.30.170">
    <property type="match status" value="1"/>
</dbReference>
<dbReference type="InterPro" id="IPR058637">
    <property type="entry name" value="YknX-like_C"/>
</dbReference>
<dbReference type="Gene3D" id="2.40.50.100">
    <property type="match status" value="1"/>
</dbReference>
<feature type="chain" id="PRO_5001656249" evidence="4">
    <location>
        <begin position="35"/>
        <end position="411"/>
    </location>
</feature>
<feature type="region of interest" description="Disordered" evidence="3">
    <location>
        <begin position="391"/>
        <end position="411"/>
    </location>
</feature>
<proteinExistence type="inferred from homology"/>
<feature type="signal peptide" evidence="4">
    <location>
        <begin position="1"/>
        <end position="34"/>
    </location>
</feature>
<dbReference type="PRINTS" id="PR01490">
    <property type="entry name" value="RTXTOXIND"/>
</dbReference>
<reference evidence="8" key="1">
    <citation type="journal article" date="2014" name="BMC Genomics">
        <title>Genome sequencing of two Neorhizobium galegae strains reveals a noeT gene responsible for the unusual acetylation of the nodulation factors.</title>
        <authorList>
            <person name="Osterman J."/>
            <person name="Marsh J."/>
            <person name="Laine P.K."/>
            <person name="Zeng Z."/>
            <person name="Alatalo E."/>
            <person name="Sullivan J.T."/>
            <person name="Young J.P."/>
            <person name="Thomas-Oates J."/>
            <person name="Paulin L."/>
            <person name="Lindstrom K."/>
        </authorList>
    </citation>
    <scope>NUCLEOTIDE SEQUENCE [LARGE SCALE GENOMIC DNA]</scope>
    <source>
        <strain evidence="8">HAMBI 540</strain>
    </source>
</reference>
<dbReference type="KEGG" id="ngg:RG540_PA03850"/>
<evidence type="ECO:0000313" key="8">
    <source>
        <dbReference type="Proteomes" id="UP000028181"/>
    </source>
</evidence>
<organism evidence="7 8">
    <name type="scientific">Neorhizobium galegae bv. orientalis str. HAMBI 540</name>
    <dbReference type="NCBI Taxonomy" id="1028800"/>
    <lineage>
        <taxon>Bacteria</taxon>
        <taxon>Pseudomonadati</taxon>
        <taxon>Pseudomonadota</taxon>
        <taxon>Alphaproteobacteria</taxon>
        <taxon>Hyphomicrobiales</taxon>
        <taxon>Rhizobiaceae</taxon>
        <taxon>Rhizobium/Agrobacterium group</taxon>
        <taxon>Neorhizobium</taxon>
    </lineage>
</organism>
<dbReference type="eggNOG" id="COG0845">
    <property type="taxonomic scope" value="Bacteria"/>
</dbReference>
<evidence type="ECO:0000256" key="2">
    <source>
        <dbReference type="SAM" id="Coils"/>
    </source>
</evidence>
<keyword evidence="7" id="KW-0614">Plasmid</keyword>
<dbReference type="NCBIfam" id="TIGR01730">
    <property type="entry name" value="RND_mfp"/>
    <property type="match status" value="1"/>
</dbReference>
<dbReference type="HOGENOM" id="CLU_018816_1_2_5"/>
<name>A0A068SXY9_NEOGA</name>
<dbReference type="SUPFAM" id="SSF111369">
    <property type="entry name" value="HlyD-like secretion proteins"/>
    <property type="match status" value="1"/>
</dbReference>
<dbReference type="GO" id="GO:0015562">
    <property type="term" value="F:efflux transmembrane transporter activity"/>
    <property type="evidence" value="ECO:0007669"/>
    <property type="project" value="TreeGrafter"/>
</dbReference>
<dbReference type="EMBL" id="HG938354">
    <property type="protein sequence ID" value="CDN51063.1"/>
    <property type="molecule type" value="Genomic_DNA"/>
</dbReference>
<evidence type="ECO:0000256" key="1">
    <source>
        <dbReference type="ARBA" id="ARBA00009477"/>
    </source>
</evidence>
<keyword evidence="8" id="KW-1185">Reference proteome</keyword>
<dbReference type="InterPro" id="IPR058792">
    <property type="entry name" value="Beta-barrel_RND_2"/>
</dbReference>
<feature type="domain" description="CusB-like beta-barrel" evidence="5">
    <location>
        <begin position="243"/>
        <end position="312"/>
    </location>
</feature>
<accession>A0A068SXY9</accession>
<dbReference type="PANTHER" id="PTHR30469:SF15">
    <property type="entry name" value="HLYD FAMILY OF SECRETION PROTEINS"/>
    <property type="match status" value="1"/>
</dbReference>